<protein>
    <recommendedName>
        <fullName evidence="2">UPF0301 protein D4A39_08895</fullName>
    </recommendedName>
</protein>
<evidence type="ECO:0000256" key="1">
    <source>
        <dbReference type="ARBA" id="ARBA00009600"/>
    </source>
</evidence>
<comment type="similarity">
    <text evidence="1 2">Belongs to the UPF0301 (AlgH) family.</text>
</comment>
<dbReference type="Pfam" id="PF02622">
    <property type="entry name" value="DUF179"/>
    <property type="match status" value="1"/>
</dbReference>
<dbReference type="AlphaFoldDB" id="A0A418XZW9"/>
<dbReference type="SUPFAM" id="SSF143456">
    <property type="entry name" value="VC0467-like"/>
    <property type="match status" value="1"/>
</dbReference>
<dbReference type="RefSeq" id="WP_022986004.1">
    <property type="nucleotide sequence ID" value="NZ_CAXGPP010000003.1"/>
</dbReference>
<comment type="caution">
    <text evidence="3">The sequence shown here is derived from an EMBL/GenBank/DDBJ whole genome shotgun (WGS) entry which is preliminary data.</text>
</comment>
<dbReference type="GO" id="GO:0005829">
    <property type="term" value="C:cytosol"/>
    <property type="evidence" value="ECO:0007669"/>
    <property type="project" value="TreeGrafter"/>
</dbReference>
<organism evidence="3 4">
    <name type="scientific">Alcanivorax profundi</name>
    <dbReference type="NCBI Taxonomy" id="2338368"/>
    <lineage>
        <taxon>Bacteria</taxon>
        <taxon>Pseudomonadati</taxon>
        <taxon>Pseudomonadota</taxon>
        <taxon>Gammaproteobacteria</taxon>
        <taxon>Oceanospirillales</taxon>
        <taxon>Alcanivoracaceae</taxon>
        <taxon>Alcanivorax</taxon>
    </lineage>
</organism>
<name>A0A418XZW9_9GAMM</name>
<dbReference type="NCBIfam" id="NF001266">
    <property type="entry name" value="PRK00228.1-1"/>
    <property type="match status" value="1"/>
</dbReference>
<accession>A0A418XZW9</accession>
<proteinExistence type="inferred from homology"/>
<keyword evidence="4" id="KW-1185">Reference proteome</keyword>
<dbReference type="Proteomes" id="UP000283734">
    <property type="component" value="Unassembled WGS sequence"/>
</dbReference>
<evidence type="ECO:0000313" key="3">
    <source>
        <dbReference type="EMBL" id="RJG18572.1"/>
    </source>
</evidence>
<dbReference type="EMBL" id="QYYA01000002">
    <property type="protein sequence ID" value="RJG18572.1"/>
    <property type="molecule type" value="Genomic_DNA"/>
</dbReference>
<dbReference type="OrthoDB" id="9807486at2"/>
<reference evidence="3 4" key="1">
    <citation type="submission" date="2018-09" db="EMBL/GenBank/DDBJ databases">
        <title>Alcanivorax profundi sp. nov., isolated from 1000 m-depth seawater of the Mariana Trench.</title>
        <authorList>
            <person name="Liu J."/>
        </authorList>
    </citation>
    <scope>NUCLEOTIDE SEQUENCE [LARGE SCALE GENOMIC DNA]</scope>
    <source>
        <strain evidence="3 4">MTEO17</strain>
    </source>
</reference>
<evidence type="ECO:0000256" key="2">
    <source>
        <dbReference type="HAMAP-Rule" id="MF_00758"/>
    </source>
</evidence>
<dbReference type="Gene3D" id="3.40.1740.10">
    <property type="entry name" value="VC0467-like"/>
    <property type="match status" value="1"/>
</dbReference>
<dbReference type="PANTHER" id="PTHR30327">
    <property type="entry name" value="UNCHARACTERIZED PROTEIN YQGE"/>
    <property type="match status" value="1"/>
</dbReference>
<dbReference type="PANTHER" id="PTHR30327:SF1">
    <property type="entry name" value="UPF0301 PROTEIN YQGE"/>
    <property type="match status" value="1"/>
</dbReference>
<dbReference type="HAMAP" id="MF_00758">
    <property type="entry name" value="UPF0301"/>
    <property type="match status" value="1"/>
</dbReference>
<evidence type="ECO:0000313" key="4">
    <source>
        <dbReference type="Proteomes" id="UP000283734"/>
    </source>
</evidence>
<sequence length="186" mass="20148">MDETTLKHQLLVAMPQMADPNFEHSVTYIVEHSSEGAMGLTLNRPVQISLGDILADMDIEIEVPPSERHRVVAGGPVQQEAGFILHAASTHWQSSILLSDGLMLTTSRDILEAIAIGEGPEQSLVCLGYAGWEAGQLEQELVENAWLSTPASRELILDTPFEQTWHAAAARIGVDMSLIATQAGHS</sequence>
<gene>
    <name evidence="3" type="ORF">D4A39_08895</name>
</gene>
<dbReference type="InterPro" id="IPR003774">
    <property type="entry name" value="AlgH-like"/>
</dbReference>